<feature type="non-terminal residue" evidence="1">
    <location>
        <position position="255"/>
    </location>
</feature>
<dbReference type="PANTHER" id="PTHR41339">
    <property type="entry name" value="LIPL48"/>
    <property type="match status" value="1"/>
</dbReference>
<comment type="caution">
    <text evidence="1">The sequence shown here is derived from an EMBL/GenBank/DDBJ whole genome shotgun (WGS) entry which is preliminary data.</text>
</comment>
<name>K1RRJ3_9ZZZZ</name>
<evidence type="ECO:0008006" key="2">
    <source>
        <dbReference type="Google" id="ProtNLM"/>
    </source>
</evidence>
<protein>
    <recommendedName>
        <fullName evidence="2">Lipoprotein</fullName>
    </recommendedName>
</protein>
<dbReference type="InterPro" id="IPR011050">
    <property type="entry name" value="Pectin_lyase_fold/virulence"/>
</dbReference>
<dbReference type="SUPFAM" id="SSF51126">
    <property type="entry name" value="Pectin lyase-like"/>
    <property type="match status" value="1"/>
</dbReference>
<dbReference type="AlphaFoldDB" id="K1RRJ3"/>
<proteinExistence type="predicted"/>
<organism evidence="1">
    <name type="scientific">human gut metagenome</name>
    <dbReference type="NCBI Taxonomy" id="408170"/>
    <lineage>
        <taxon>unclassified sequences</taxon>
        <taxon>metagenomes</taxon>
        <taxon>organismal metagenomes</taxon>
    </lineage>
</organism>
<accession>K1RRJ3</accession>
<dbReference type="EMBL" id="AJWZ01011800">
    <property type="protein sequence ID" value="EKC44055.1"/>
    <property type="molecule type" value="Genomic_DNA"/>
</dbReference>
<sequence>MKTYWKLIAAALIAGSVCATSCDNSDDNGGGAQGLSGEIASGATLEGNVVGDTYLLKGASYKLSGGLHVKAGATLHIAEGVEIVAVDDSKVDYILVEQDAKIDAEGTASSPIVMTSELKKPGAWGGIHICGRAHTNAGTGVLSEIGNAPYGGSNDADNSGVLRYIRLEYTGFAFDEEHEANGVSFYGVGNGTEVEYLQAYMGSDDGFEFFGGSVDVKHLVSTNCSDDSFDWTEGWNGRGQFLVAYQEASSSLGYD</sequence>
<gene>
    <name evidence="1" type="ORF">OBE_17678</name>
</gene>
<dbReference type="PANTHER" id="PTHR41339:SF1">
    <property type="entry name" value="SECRETED PROTEIN"/>
    <property type="match status" value="1"/>
</dbReference>
<evidence type="ECO:0000313" key="1">
    <source>
        <dbReference type="EMBL" id="EKC44055.1"/>
    </source>
</evidence>
<reference evidence="1" key="1">
    <citation type="journal article" date="2013" name="Environ. Microbiol.">
        <title>Microbiota from the distal guts of lean and obese adolescents exhibit partial functional redundancy besides clear differences in community structure.</title>
        <authorList>
            <person name="Ferrer M."/>
            <person name="Ruiz A."/>
            <person name="Lanza F."/>
            <person name="Haange S.B."/>
            <person name="Oberbach A."/>
            <person name="Till H."/>
            <person name="Bargiela R."/>
            <person name="Campoy C."/>
            <person name="Segura M.T."/>
            <person name="Richter M."/>
            <person name="von Bergen M."/>
            <person name="Seifert J."/>
            <person name="Suarez A."/>
        </authorList>
    </citation>
    <scope>NUCLEOTIDE SEQUENCE</scope>
</reference>